<gene>
    <name evidence="1" type="ORF">DSM104329_02401</name>
</gene>
<dbReference type="KEGG" id="sbae:DSM104329_02401"/>
<protein>
    <submittedName>
        <fullName evidence="1">Uncharacterized protein</fullName>
    </submittedName>
</protein>
<sequence>MSPNDRNAHSASIEVAVPAERAFAFMADGMKQNHWALGSQDRKALGDNLFVGQSSFDGSDLYVKIDSYPDLLLVDYSIGETPESVSPAVEARIRRGSWLGRGDDVSVITLTLWRWPFADQDEWEMHYHLWKTEMHLIKGAIERGL</sequence>
<dbReference type="EMBL" id="CP087164">
    <property type="protein sequence ID" value="UGS36004.1"/>
    <property type="molecule type" value="Genomic_DNA"/>
</dbReference>
<reference evidence="1" key="1">
    <citation type="journal article" date="2022" name="Int. J. Syst. Evol. Microbiol.">
        <title>Pseudomonas aegrilactucae sp. nov. and Pseudomonas morbosilactucae sp. nov., pathogens causing bacterial rot of lettuce in Japan.</title>
        <authorList>
            <person name="Sawada H."/>
            <person name="Fujikawa T."/>
            <person name="Satou M."/>
        </authorList>
    </citation>
    <scope>NUCLEOTIDE SEQUENCE</scope>
    <source>
        <strain evidence="1">0166_1</strain>
    </source>
</reference>
<evidence type="ECO:0000313" key="1">
    <source>
        <dbReference type="EMBL" id="UGS36004.1"/>
    </source>
</evidence>
<dbReference type="Proteomes" id="UP001162834">
    <property type="component" value="Chromosome"/>
</dbReference>
<keyword evidence="2" id="KW-1185">Reference proteome</keyword>
<name>A0A9E6XX40_9ACTN</name>
<organism evidence="1 2">
    <name type="scientific">Capillimicrobium parvum</name>
    <dbReference type="NCBI Taxonomy" id="2884022"/>
    <lineage>
        <taxon>Bacteria</taxon>
        <taxon>Bacillati</taxon>
        <taxon>Actinomycetota</taxon>
        <taxon>Thermoleophilia</taxon>
        <taxon>Solirubrobacterales</taxon>
        <taxon>Capillimicrobiaceae</taxon>
        <taxon>Capillimicrobium</taxon>
    </lineage>
</organism>
<evidence type="ECO:0000313" key="2">
    <source>
        <dbReference type="Proteomes" id="UP001162834"/>
    </source>
</evidence>
<dbReference type="InterPro" id="IPR023393">
    <property type="entry name" value="START-like_dom_sf"/>
</dbReference>
<proteinExistence type="predicted"/>
<dbReference type="AlphaFoldDB" id="A0A9E6XX40"/>
<accession>A0A9E6XX40</accession>
<dbReference type="SUPFAM" id="SSF55961">
    <property type="entry name" value="Bet v1-like"/>
    <property type="match status" value="1"/>
</dbReference>
<dbReference type="RefSeq" id="WP_259315684.1">
    <property type="nucleotide sequence ID" value="NZ_CP087164.1"/>
</dbReference>
<dbReference type="Gene3D" id="3.30.530.20">
    <property type="match status" value="1"/>
</dbReference>